<dbReference type="AlphaFoldDB" id="A0A7W5VJI1"/>
<evidence type="ECO:0000256" key="1">
    <source>
        <dbReference type="ARBA" id="ARBA00022598"/>
    </source>
</evidence>
<dbReference type="GO" id="GO:0004812">
    <property type="term" value="F:aminoacyl-tRNA ligase activity"/>
    <property type="evidence" value="ECO:0007669"/>
    <property type="project" value="InterPro"/>
</dbReference>
<dbReference type="InterPro" id="IPR029044">
    <property type="entry name" value="Nucleotide-diphossugar_trans"/>
</dbReference>
<keyword evidence="1" id="KW-0436">Ligase</keyword>
<sequence>MSEAPRHVTELAERRVKARAVRDYAAADALRQEIEQAGWQVRDSADGYELTVKPPFDQWPSVRSIPVSAMTEPEGKKGGGLDKINPAAELGFSGDPGQTGDPGDDMLHAQRTWDAGLATNRLDIAGVDLERQRVEISGVTASVGVIVDGWADDMRRCLESVLEHTSAPILALDLGNVHGAGEALHELAERHPERITAWHVAEQPHWQGGTAGWGAARTKLMQLDTADVHVLMETSTVLEGDALTPLVKAVKDGAVAAGWKGVDPGENDTEWNESGPGRVRALLGYLMAVRRGAALRAFPEKVRYYRNADLVLSLALEGPLVVPDERLPVRQERHHGYHDVSPEYRDREARRNYEAVLRMLRSS</sequence>
<feature type="region of interest" description="Disordered" evidence="4">
    <location>
        <begin position="70"/>
        <end position="104"/>
    </location>
</feature>
<evidence type="ECO:0000313" key="6">
    <source>
        <dbReference type="Proteomes" id="UP000579945"/>
    </source>
</evidence>
<evidence type="ECO:0000256" key="2">
    <source>
        <dbReference type="ARBA" id="ARBA00022741"/>
    </source>
</evidence>
<dbReference type="Gene3D" id="1.20.120.1910">
    <property type="entry name" value="Cysteine-tRNA ligase, C-terminal anti-codon recognition domain"/>
    <property type="match status" value="1"/>
</dbReference>
<protein>
    <submittedName>
        <fullName evidence="5">Uncharacterized protein</fullName>
    </submittedName>
</protein>
<dbReference type="GO" id="GO:0005524">
    <property type="term" value="F:ATP binding"/>
    <property type="evidence" value="ECO:0007669"/>
    <property type="project" value="UniProtKB-KW"/>
</dbReference>
<name>A0A7W5VJI1_9ACTN</name>
<keyword evidence="6" id="KW-1185">Reference proteome</keyword>
<keyword evidence="2" id="KW-0547">Nucleotide-binding</keyword>
<evidence type="ECO:0000256" key="3">
    <source>
        <dbReference type="ARBA" id="ARBA00022840"/>
    </source>
</evidence>
<evidence type="ECO:0000256" key="4">
    <source>
        <dbReference type="SAM" id="MobiDB-lite"/>
    </source>
</evidence>
<dbReference type="SUPFAM" id="SSF47323">
    <property type="entry name" value="Anticodon-binding domain of a subclass of class I aminoacyl-tRNA synthetases"/>
    <property type="match status" value="1"/>
</dbReference>
<gene>
    <name evidence="5" type="ORF">FHR33_004877</name>
</gene>
<dbReference type="RefSeq" id="WP_183651713.1">
    <property type="nucleotide sequence ID" value="NZ_BAAAXX010000108.1"/>
</dbReference>
<evidence type="ECO:0000313" key="5">
    <source>
        <dbReference type="EMBL" id="MBB3729017.1"/>
    </source>
</evidence>
<dbReference type="SUPFAM" id="SSF53448">
    <property type="entry name" value="Nucleotide-diphospho-sugar transferases"/>
    <property type="match status" value="1"/>
</dbReference>
<dbReference type="GeneID" id="95391222"/>
<dbReference type="GO" id="GO:0006418">
    <property type="term" value="P:tRNA aminoacylation for protein translation"/>
    <property type="evidence" value="ECO:0007669"/>
    <property type="project" value="InterPro"/>
</dbReference>
<keyword evidence="3" id="KW-0067">ATP-binding</keyword>
<dbReference type="InterPro" id="IPR009080">
    <property type="entry name" value="tRNAsynth_Ia_anticodon-bd"/>
</dbReference>
<organism evidence="5 6">
    <name type="scientific">Nonomuraea dietziae</name>
    <dbReference type="NCBI Taxonomy" id="65515"/>
    <lineage>
        <taxon>Bacteria</taxon>
        <taxon>Bacillati</taxon>
        <taxon>Actinomycetota</taxon>
        <taxon>Actinomycetes</taxon>
        <taxon>Streptosporangiales</taxon>
        <taxon>Streptosporangiaceae</taxon>
        <taxon>Nonomuraea</taxon>
    </lineage>
</organism>
<comment type="caution">
    <text evidence="5">The sequence shown here is derived from an EMBL/GenBank/DDBJ whole genome shotgun (WGS) entry which is preliminary data.</text>
</comment>
<dbReference type="Proteomes" id="UP000579945">
    <property type="component" value="Unassembled WGS sequence"/>
</dbReference>
<accession>A0A7W5VJI1</accession>
<proteinExistence type="predicted"/>
<dbReference type="EMBL" id="JACIBV010000001">
    <property type="protein sequence ID" value="MBB3729017.1"/>
    <property type="molecule type" value="Genomic_DNA"/>
</dbReference>
<reference evidence="5 6" key="1">
    <citation type="submission" date="2020-08" db="EMBL/GenBank/DDBJ databases">
        <title>Sequencing the genomes of 1000 actinobacteria strains.</title>
        <authorList>
            <person name="Klenk H.-P."/>
        </authorList>
    </citation>
    <scope>NUCLEOTIDE SEQUENCE [LARGE SCALE GENOMIC DNA]</scope>
    <source>
        <strain evidence="5 6">DSM 44320</strain>
    </source>
</reference>